<sequence>MSSRFTQAGQQIPVTFIAADSNVVVGILQDKVILGYGQKKKAKKTENAYLKAVGFAPRFIKEIKLKTPKDQTLQDPTLQTPTPQDTTPQINVGDKITVSIFAPGDEIKVTGVTKGRGFAGVVKRWGFAGGPKTHGQSDRHRAPGSIGAGTTPGRVFKGKKMAGHMGAQQLTIRGLEVIEVDTAKNLLVVKGSVPGTQNGLLIIEKTGKVKGYTPPPPPKEKAAEGEPRQEGREQEEEKEETKEPKESESVEKKEEK</sequence>
<dbReference type="PANTHER" id="PTHR11229:SF16">
    <property type="entry name" value="LARGE RIBOSOMAL SUBUNIT PROTEIN UL3C"/>
    <property type="match status" value="1"/>
</dbReference>
<dbReference type="STRING" id="1797727.A3B51_03535"/>
<gene>
    <name evidence="8" type="ORF">A3B51_03535</name>
</gene>
<comment type="similarity">
    <text evidence="1">Belongs to the universal ribosomal protein uL3 family.</text>
</comment>
<dbReference type="NCBIfam" id="TIGR03625">
    <property type="entry name" value="L3_bact"/>
    <property type="match status" value="1"/>
</dbReference>
<dbReference type="InterPro" id="IPR000597">
    <property type="entry name" value="Ribosomal_uL3"/>
</dbReference>
<evidence type="ECO:0000256" key="1">
    <source>
        <dbReference type="ARBA" id="ARBA00006540"/>
    </source>
</evidence>
<proteinExistence type="inferred from homology"/>
<accession>A0A1F5HKT5</accession>
<evidence type="ECO:0000256" key="5">
    <source>
        <dbReference type="ARBA" id="ARBA00023274"/>
    </source>
</evidence>
<keyword evidence="2" id="KW-0699">rRNA-binding</keyword>
<feature type="compositionally biased region" description="Basic and acidic residues" evidence="7">
    <location>
        <begin position="218"/>
        <end position="232"/>
    </location>
</feature>
<dbReference type="InterPro" id="IPR019927">
    <property type="entry name" value="Ribosomal_uL3_bac/org-type"/>
</dbReference>
<dbReference type="GO" id="GO:0003735">
    <property type="term" value="F:structural constituent of ribosome"/>
    <property type="evidence" value="ECO:0007669"/>
    <property type="project" value="UniProtKB-UniRule"/>
</dbReference>
<dbReference type="Gene3D" id="2.40.30.10">
    <property type="entry name" value="Translation factors"/>
    <property type="match status" value="1"/>
</dbReference>
<dbReference type="EMBL" id="MFBQ01000021">
    <property type="protein sequence ID" value="OGE04747.1"/>
    <property type="molecule type" value="Genomic_DNA"/>
</dbReference>
<dbReference type="Pfam" id="PF00297">
    <property type="entry name" value="Ribosomal_L3"/>
    <property type="match status" value="1"/>
</dbReference>
<feature type="region of interest" description="Disordered" evidence="7">
    <location>
        <begin position="70"/>
        <end position="89"/>
    </location>
</feature>
<evidence type="ECO:0000256" key="2">
    <source>
        <dbReference type="ARBA" id="ARBA00022730"/>
    </source>
</evidence>
<evidence type="ECO:0000256" key="7">
    <source>
        <dbReference type="SAM" id="MobiDB-lite"/>
    </source>
</evidence>
<keyword evidence="3" id="KW-0694">RNA-binding</keyword>
<feature type="region of interest" description="Disordered" evidence="7">
    <location>
        <begin position="207"/>
        <end position="256"/>
    </location>
</feature>
<reference evidence="8 9" key="1">
    <citation type="journal article" date="2016" name="Nat. Commun.">
        <title>Thousands of microbial genomes shed light on interconnected biogeochemical processes in an aquifer system.</title>
        <authorList>
            <person name="Anantharaman K."/>
            <person name="Brown C.T."/>
            <person name="Hug L.A."/>
            <person name="Sharon I."/>
            <person name="Castelle C.J."/>
            <person name="Probst A.J."/>
            <person name="Thomas B.C."/>
            <person name="Singh A."/>
            <person name="Wilkins M.J."/>
            <person name="Karaoz U."/>
            <person name="Brodie E.L."/>
            <person name="Williams K.H."/>
            <person name="Hubbard S.S."/>
            <person name="Banfield J.F."/>
        </authorList>
    </citation>
    <scope>NUCLEOTIDE SEQUENCE [LARGE SCALE GENOMIC DNA]</scope>
</reference>
<evidence type="ECO:0000313" key="8">
    <source>
        <dbReference type="EMBL" id="OGE04747.1"/>
    </source>
</evidence>
<dbReference type="PANTHER" id="PTHR11229">
    <property type="entry name" value="50S RIBOSOMAL PROTEIN L3"/>
    <property type="match status" value="1"/>
</dbReference>
<dbReference type="AlphaFoldDB" id="A0A1F5HKT5"/>
<evidence type="ECO:0000313" key="9">
    <source>
        <dbReference type="Proteomes" id="UP000176780"/>
    </source>
</evidence>
<dbReference type="SUPFAM" id="SSF50447">
    <property type="entry name" value="Translation proteins"/>
    <property type="match status" value="1"/>
</dbReference>
<dbReference type="FunFam" id="2.40.30.10:FF:000004">
    <property type="entry name" value="50S ribosomal protein L3"/>
    <property type="match status" value="1"/>
</dbReference>
<feature type="region of interest" description="Disordered" evidence="7">
    <location>
        <begin position="129"/>
        <end position="152"/>
    </location>
</feature>
<dbReference type="GO" id="GO:0019843">
    <property type="term" value="F:rRNA binding"/>
    <property type="evidence" value="ECO:0007669"/>
    <property type="project" value="UniProtKB-KW"/>
</dbReference>
<organism evidence="8 9">
    <name type="scientific">Candidatus Curtissbacteria bacterium RIFCSPLOWO2_01_FULL_41_18</name>
    <dbReference type="NCBI Taxonomy" id="1797727"/>
    <lineage>
        <taxon>Bacteria</taxon>
        <taxon>Candidatus Curtissiibacteriota</taxon>
    </lineage>
</organism>
<name>A0A1F5HKT5_9BACT</name>
<evidence type="ECO:0000256" key="6">
    <source>
        <dbReference type="NCBIfam" id="TIGR03625"/>
    </source>
</evidence>
<dbReference type="InterPro" id="IPR009000">
    <property type="entry name" value="Transl_B-barrel_sf"/>
</dbReference>
<feature type="compositionally biased region" description="Basic and acidic residues" evidence="7">
    <location>
        <begin position="239"/>
        <end position="256"/>
    </location>
</feature>
<dbReference type="Proteomes" id="UP000176780">
    <property type="component" value="Unassembled WGS sequence"/>
</dbReference>
<dbReference type="GO" id="GO:0006412">
    <property type="term" value="P:translation"/>
    <property type="evidence" value="ECO:0007669"/>
    <property type="project" value="UniProtKB-UniRule"/>
</dbReference>
<keyword evidence="5" id="KW-0687">Ribonucleoprotein</keyword>
<comment type="caution">
    <text evidence="8">The sequence shown here is derived from an EMBL/GenBank/DDBJ whole genome shotgun (WGS) entry which is preliminary data.</text>
</comment>
<evidence type="ECO:0000256" key="3">
    <source>
        <dbReference type="ARBA" id="ARBA00022884"/>
    </source>
</evidence>
<dbReference type="GO" id="GO:0022625">
    <property type="term" value="C:cytosolic large ribosomal subunit"/>
    <property type="evidence" value="ECO:0007669"/>
    <property type="project" value="TreeGrafter"/>
</dbReference>
<protein>
    <recommendedName>
        <fullName evidence="6">50S ribosomal protein L3</fullName>
    </recommendedName>
</protein>
<keyword evidence="4 8" id="KW-0689">Ribosomal protein</keyword>
<evidence type="ECO:0000256" key="4">
    <source>
        <dbReference type="ARBA" id="ARBA00022980"/>
    </source>
</evidence>